<sequence length="32" mass="3630">MAIIRKGQVKGIIRRDRVSEAEFINELFGVIA</sequence>
<dbReference type="EMBL" id="AP018203">
    <property type="protein sequence ID" value="BAY53968.1"/>
    <property type="molecule type" value="Genomic_DNA"/>
</dbReference>
<evidence type="ECO:0000313" key="1">
    <source>
        <dbReference type="EMBL" id="BAY53968.1"/>
    </source>
</evidence>
<name>A0A1Z4JBB1_LEPBY</name>
<dbReference type="Proteomes" id="UP000217895">
    <property type="component" value="Chromosome"/>
</dbReference>
<protein>
    <submittedName>
        <fullName evidence="1">Uncharacterized protein</fullName>
    </submittedName>
</protein>
<accession>A0A1Z4JBB1</accession>
<dbReference type="AlphaFoldDB" id="A0A1Z4JBB1"/>
<keyword evidence="2" id="KW-1185">Reference proteome</keyword>
<evidence type="ECO:0000313" key="2">
    <source>
        <dbReference type="Proteomes" id="UP000217895"/>
    </source>
</evidence>
<gene>
    <name evidence="1" type="ORF">NIES2135_07810</name>
</gene>
<reference evidence="1 2" key="1">
    <citation type="submission" date="2017-06" db="EMBL/GenBank/DDBJ databases">
        <title>Genome sequencing of cyanobaciteial culture collection at National Institute for Environmental Studies (NIES).</title>
        <authorList>
            <person name="Hirose Y."/>
            <person name="Shimura Y."/>
            <person name="Fujisawa T."/>
            <person name="Nakamura Y."/>
            <person name="Kawachi M."/>
        </authorList>
    </citation>
    <scope>NUCLEOTIDE SEQUENCE [LARGE SCALE GENOMIC DNA]</scope>
    <source>
        <strain evidence="1 2">NIES-2135</strain>
    </source>
</reference>
<organism evidence="1 2">
    <name type="scientific">Leptolyngbya boryana NIES-2135</name>
    <dbReference type="NCBI Taxonomy" id="1973484"/>
    <lineage>
        <taxon>Bacteria</taxon>
        <taxon>Bacillati</taxon>
        <taxon>Cyanobacteriota</taxon>
        <taxon>Cyanophyceae</taxon>
        <taxon>Leptolyngbyales</taxon>
        <taxon>Leptolyngbyaceae</taxon>
        <taxon>Leptolyngbya group</taxon>
        <taxon>Leptolyngbya</taxon>
    </lineage>
</organism>
<proteinExistence type="predicted"/>